<dbReference type="AlphaFoldDB" id="A0A3S5CRY9"/>
<feature type="non-terminal residue" evidence="2">
    <location>
        <position position="1"/>
    </location>
</feature>
<feature type="region of interest" description="Disordered" evidence="1">
    <location>
        <begin position="224"/>
        <end position="243"/>
    </location>
</feature>
<name>A0A3S5CRY9_9PLAT</name>
<organism evidence="2 3">
    <name type="scientific">Protopolystoma xenopodis</name>
    <dbReference type="NCBI Taxonomy" id="117903"/>
    <lineage>
        <taxon>Eukaryota</taxon>
        <taxon>Metazoa</taxon>
        <taxon>Spiralia</taxon>
        <taxon>Lophotrochozoa</taxon>
        <taxon>Platyhelminthes</taxon>
        <taxon>Monogenea</taxon>
        <taxon>Polyopisthocotylea</taxon>
        <taxon>Polystomatidea</taxon>
        <taxon>Polystomatidae</taxon>
        <taxon>Protopolystoma</taxon>
    </lineage>
</organism>
<reference evidence="2" key="1">
    <citation type="submission" date="2018-11" db="EMBL/GenBank/DDBJ databases">
        <authorList>
            <consortium name="Pathogen Informatics"/>
        </authorList>
    </citation>
    <scope>NUCLEOTIDE SEQUENCE</scope>
</reference>
<proteinExistence type="predicted"/>
<protein>
    <submittedName>
        <fullName evidence="2">Uncharacterized protein</fullName>
    </submittedName>
</protein>
<evidence type="ECO:0000313" key="2">
    <source>
        <dbReference type="EMBL" id="VEL31637.1"/>
    </source>
</evidence>
<keyword evidence="3" id="KW-1185">Reference proteome</keyword>
<comment type="caution">
    <text evidence="2">The sequence shown here is derived from an EMBL/GenBank/DDBJ whole genome shotgun (WGS) entry which is preliminary data.</text>
</comment>
<dbReference type="EMBL" id="CAAALY010124823">
    <property type="protein sequence ID" value="VEL31637.1"/>
    <property type="molecule type" value="Genomic_DNA"/>
</dbReference>
<sequence length="243" mass="26579">MSNFDRLIQGQASNGNCRGQLSKAYVNNFKLSLPEASNTPYHPNGHTPDSINGNMSNFAYSLPISATSDIRSSQKESYSKELVRSSKESSSGFMLLSVKHSKVKRENRGQFGVFDNARKNVQLRPTLSSRVNAGFDGDVFAEGLCSSSVYTAEYDDEEDEAYDEDDEEITVDEATLVLDNSPQLNKPLENIDNGCSASAYFTGTYKSAASVNEPMNHLVDSINSGQLNQQGTVTNDQERAALS</sequence>
<accession>A0A3S5CRY9</accession>
<evidence type="ECO:0000313" key="3">
    <source>
        <dbReference type="Proteomes" id="UP000784294"/>
    </source>
</evidence>
<gene>
    <name evidence="2" type="ORF">PXEA_LOCUS25077</name>
</gene>
<evidence type="ECO:0000256" key="1">
    <source>
        <dbReference type="SAM" id="MobiDB-lite"/>
    </source>
</evidence>
<feature type="compositionally biased region" description="Polar residues" evidence="1">
    <location>
        <begin position="224"/>
        <end position="235"/>
    </location>
</feature>
<dbReference type="Proteomes" id="UP000784294">
    <property type="component" value="Unassembled WGS sequence"/>
</dbReference>